<feature type="domain" description="CN hydrolase" evidence="9">
    <location>
        <begin position="249"/>
        <end position="472"/>
    </location>
</feature>
<organism evidence="10 11">
    <name type="scientific">Reticulibacter mediterranei</name>
    <dbReference type="NCBI Taxonomy" id="2778369"/>
    <lineage>
        <taxon>Bacteria</taxon>
        <taxon>Bacillati</taxon>
        <taxon>Chloroflexota</taxon>
        <taxon>Ktedonobacteria</taxon>
        <taxon>Ktedonobacterales</taxon>
        <taxon>Reticulibacteraceae</taxon>
        <taxon>Reticulibacter</taxon>
    </lineage>
</organism>
<dbReference type="Proteomes" id="UP000597444">
    <property type="component" value="Unassembled WGS sequence"/>
</dbReference>
<protein>
    <submittedName>
        <fullName evidence="10">Apolipoprotein N-acyltransferase</fullName>
    </submittedName>
</protein>
<accession>A0A8J3IK77</accession>
<dbReference type="EMBL" id="BNJK01000001">
    <property type="protein sequence ID" value="GHO93958.1"/>
    <property type="molecule type" value="Genomic_DNA"/>
</dbReference>
<keyword evidence="3" id="KW-0808">Transferase</keyword>
<comment type="caution">
    <text evidence="10">The sequence shown here is derived from an EMBL/GenBank/DDBJ whole genome shotgun (WGS) entry which is preliminary data.</text>
</comment>
<dbReference type="Gene3D" id="3.60.110.10">
    <property type="entry name" value="Carbon-nitrogen hydrolase"/>
    <property type="match status" value="1"/>
</dbReference>
<feature type="transmembrane region" description="Helical" evidence="8">
    <location>
        <begin position="195"/>
        <end position="215"/>
    </location>
</feature>
<evidence type="ECO:0000256" key="5">
    <source>
        <dbReference type="ARBA" id="ARBA00022989"/>
    </source>
</evidence>
<evidence type="ECO:0000313" key="10">
    <source>
        <dbReference type="EMBL" id="GHO93958.1"/>
    </source>
</evidence>
<feature type="transmembrane region" description="Helical" evidence="8">
    <location>
        <begin position="485"/>
        <end position="503"/>
    </location>
</feature>
<evidence type="ECO:0000259" key="9">
    <source>
        <dbReference type="PROSITE" id="PS50263"/>
    </source>
</evidence>
<feature type="transmembrane region" description="Helical" evidence="8">
    <location>
        <begin position="16"/>
        <end position="37"/>
    </location>
</feature>
<comment type="subcellular location">
    <subcellularLocation>
        <location evidence="1">Cell membrane</location>
        <topology evidence="1">Multi-pass membrane protein</topology>
    </subcellularLocation>
</comment>
<sequence length="531" mass="58934">MHAMKKQPASHQERYGYLWLALGLILSLFATNGRWDIPIAAWLYPLFFLRFTRISRPFIGFCGIWLSSIVAMFFFFYQSQLLNPLITIACLFFSTVLSLPYLLDRLLAPRISVASGLLTTLIFPLGRVVCEYLVSSTPFGSLFSLAYTQYDNLPLLQLLSITGIYGVSFLMAWFASVGNGIWEQHFAWPRIRKAALLYGTLLALTLIGGSIRLAFFPPLAQTVRVAGISVGTTTRQTLLQQRRNFTTKEQLTNADLSPLRAAFALNNEDLFTRSQREARAGAKIIVWPEAAALTMVEDEAKLVERGKTLARQEQIYLEMGLVVVQYKASSLPALHDRSILLDPQGNVVWTYDKAHPIPGMESFAAGDGVVPTVDTPYGRLANVICFDGDFLDLMRQGGSKQVDMMLVPSNDWQGIDPMHTQHIAFRAIENGYSLVRQTSNGLALTVDYQGHILAASDYFTTNEQTMIAFVPKKGVTTIYALVGDLFAWLCIASLLSLTGFVILRSIQSRRKVSAPATTPTNAGDKVETGIL</sequence>
<feature type="transmembrane region" description="Helical" evidence="8">
    <location>
        <begin position="58"/>
        <end position="77"/>
    </location>
</feature>
<keyword evidence="11" id="KW-1185">Reference proteome</keyword>
<keyword evidence="4 8" id="KW-0812">Transmembrane</keyword>
<evidence type="ECO:0000256" key="3">
    <source>
        <dbReference type="ARBA" id="ARBA00022679"/>
    </source>
</evidence>
<evidence type="ECO:0000256" key="1">
    <source>
        <dbReference type="ARBA" id="ARBA00004651"/>
    </source>
</evidence>
<dbReference type="GO" id="GO:0005886">
    <property type="term" value="C:plasma membrane"/>
    <property type="evidence" value="ECO:0007669"/>
    <property type="project" value="UniProtKB-SubCell"/>
</dbReference>
<keyword evidence="7" id="KW-0012">Acyltransferase</keyword>
<feature type="transmembrane region" description="Helical" evidence="8">
    <location>
        <begin position="83"/>
        <end position="103"/>
    </location>
</feature>
<evidence type="ECO:0000313" key="11">
    <source>
        <dbReference type="Proteomes" id="UP000597444"/>
    </source>
</evidence>
<keyword evidence="6 8" id="KW-0472">Membrane</keyword>
<dbReference type="GO" id="GO:0042158">
    <property type="term" value="P:lipoprotein biosynthetic process"/>
    <property type="evidence" value="ECO:0007669"/>
    <property type="project" value="InterPro"/>
</dbReference>
<dbReference type="PROSITE" id="PS50263">
    <property type="entry name" value="CN_HYDROLASE"/>
    <property type="match status" value="1"/>
</dbReference>
<dbReference type="GO" id="GO:0016410">
    <property type="term" value="F:N-acyltransferase activity"/>
    <property type="evidence" value="ECO:0007669"/>
    <property type="project" value="InterPro"/>
</dbReference>
<dbReference type="Pfam" id="PF00795">
    <property type="entry name" value="CN_hydrolase"/>
    <property type="match status" value="1"/>
</dbReference>
<dbReference type="PANTHER" id="PTHR38686:SF1">
    <property type="entry name" value="APOLIPOPROTEIN N-ACYLTRANSFERASE"/>
    <property type="match status" value="1"/>
</dbReference>
<evidence type="ECO:0000256" key="8">
    <source>
        <dbReference type="SAM" id="Phobius"/>
    </source>
</evidence>
<feature type="transmembrane region" description="Helical" evidence="8">
    <location>
        <begin position="155"/>
        <end position="175"/>
    </location>
</feature>
<dbReference type="Pfam" id="PF20154">
    <property type="entry name" value="LNT_N"/>
    <property type="match status" value="1"/>
</dbReference>
<dbReference type="InterPro" id="IPR045378">
    <property type="entry name" value="LNT_N"/>
</dbReference>
<dbReference type="InterPro" id="IPR004563">
    <property type="entry name" value="Apolipo_AcylTrfase"/>
</dbReference>
<dbReference type="SUPFAM" id="SSF56317">
    <property type="entry name" value="Carbon-nitrogen hydrolase"/>
    <property type="match status" value="1"/>
</dbReference>
<keyword evidence="2" id="KW-1003">Cell membrane</keyword>
<proteinExistence type="predicted"/>
<gene>
    <name evidence="10" type="primary">lnt_2</name>
    <name evidence="10" type="ORF">KSF_040060</name>
</gene>
<keyword evidence="5 8" id="KW-1133">Transmembrane helix</keyword>
<evidence type="ECO:0000256" key="2">
    <source>
        <dbReference type="ARBA" id="ARBA00022475"/>
    </source>
</evidence>
<dbReference type="PANTHER" id="PTHR38686">
    <property type="entry name" value="APOLIPOPROTEIN N-ACYLTRANSFERASE"/>
    <property type="match status" value="1"/>
</dbReference>
<reference evidence="10" key="1">
    <citation type="submission" date="2020-10" db="EMBL/GenBank/DDBJ databases">
        <title>Taxonomic study of unclassified bacteria belonging to the class Ktedonobacteria.</title>
        <authorList>
            <person name="Yabe S."/>
            <person name="Wang C.M."/>
            <person name="Zheng Y."/>
            <person name="Sakai Y."/>
            <person name="Cavaletti L."/>
            <person name="Monciardini P."/>
            <person name="Donadio S."/>
        </authorList>
    </citation>
    <scope>NUCLEOTIDE SEQUENCE</scope>
    <source>
        <strain evidence="10">ID150040</strain>
    </source>
</reference>
<evidence type="ECO:0000256" key="4">
    <source>
        <dbReference type="ARBA" id="ARBA00022692"/>
    </source>
</evidence>
<dbReference type="InterPro" id="IPR036526">
    <property type="entry name" value="C-N_Hydrolase_sf"/>
</dbReference>
<evidence type="ECO:0000256" key="6">
    <source>
        <dbReference type="ARBA" id="ARBA00023136"/>
    </source>
</evidence>
<name>A0A8J3IK77_9CHLR</name>
<dbReference type="AlphaFoldDB" id="A0A8J3IK77"/>
<evidence type="ECO:0000256" key="7">
    <source>
        <dbReference type="ARBA" id="ARBA00023315"/>
    </source>
</evidence>
<dbReference type="InterPro" id="IPR003010">
    <property type="entry name" value="C-N_Hydrolase"/>
</dbReference>